<evidence type="ECO:0000313" key="2">
    <source>
        <dbReference type="EMBL" id="MFD1783058.1"/>
    </source>
</evidence>
<dbReference type="NCBIfam" id="NF047636">
    <property type="entry name" value="CC_3452_fam"/>
    <property type="match status" value="1"/>
</dbReference>
<dbReference type="EMBL" id="JBHUEY010000001">
    <property type="protein sequence ID" value="MFD1783058.1"/>
    <property type="molecule type" value="Genomic_DNA"/>
</dbReference>
<dbReference type="RefSeq" id="WP_377284205.1">
    <property type="nucleotide sequence ID" value="NZ_JBHRSI010000015.1"/>
</dbReference>
<keyword evidence="1" id="KW-0732">Signal</keyword>
<proteinExistence type="predicted"/>
<gene>
    <name evidence="2" type="ORF">ACFSC0_06605</name>
</gene>
<feature type="chain" id="PRO_5045379504" description="UrcA family protein" evidence="1">
    <location>
        <begin position="20"/>
        <end position="113"/>
    </location>
</feature>
<accession>A0ABW4MZR4</accession>
<dbReference type="InterPro" id="IPR058513">
    <property type="entry name" value="DUF8200"/>
</dbReference>
<comment type="caution">
    <text evidence="2">The sequence shown here is derived from an EMBL/GenBank/DDBJ whole genome shotgun (WGS) entry which is preliminary data.</text>
</comment>
<feature type="signal peptide" evidence="1">
    <location>
        <begin position="1"/>
        <end position="19"/>
    </location>
</feature>
<evidence type="ECO:0000313" key="3">
    <source>
        <dbReference type="Proteomes" id="UP001597237"/>
    </source>
</evidence>
<name>A0ABW4MZR4_9CAUL</name>
<dbReference type="Pfam" id="PF26624">
    <property type="entry name" value="DUF8200"/>
    <property type="match status" value="1"/>
</dbReference>
<sequence length="113" mass="11263">MKLHLVLAAATAFASVSFAAVTADAAEPVVAKLRDAVPAKTKVIAGGAVFLCDGTECVAGAPASRTIATASCKELAKSVGPVASFGDARKQLADDKLAACNAVATSDTMIANR</sequence>
<evidence type="ECO:0000256" key="1">
    <source>
        <dbReference type="SAM" id="SignalP"/>
    </source>
</evidence>
<organism evidence="2 3">
    <name type="scientific">Phenylobacterium terrae</name>
    <dbReference type="NCBI Taxonomy" id="2665495"/>
    <lineage>
        <taxon>Bacteria</taxon>
        <taxon>Pseudomonadati</taxon>
        <taxon>Pseudomonadota</taxon>
        <taxon>Alphaproteobacteria</taxon>
        <taxon>Caulobacterales</taxon>
        <taxon>Caulobacteraceae</taxon>
        <taxon>Phenylobacterium</taxon>
    </lineage>
</organism>
<evidence type="ECO:0008006" key="4">
    <source>
        <dbReference type="Google" id="ProtNLM"/>
    </source>
</evidence>
<reference evidence="3" key="1">
    <citation type="journal article" date="2019" name="Int. J. Syst. Evol. Microbiol.">
        <title>The Global Catalogue of Microorganisms (GCM) 10K type strain sequencing project: providing services to taxonomists for standard genome sequencing and annotation.</title>
        <authorList>
            <consortium name="The Broad Institute Genomics Platform"/>
            <consortium name="The Broad Institute Genome Sequencing Center for Infectious Disease"/>
            <person name="Wu L."/>
            <person name="Ma J."/>
        </authorList>
    </citation>
    <scope>NUCLEOTIDE SEQUENCE [LARGE SCALE GENOMIC DNA]</scope>
    <source>
        <strain evidence="3">DFY28</strain>
    </source>
</reference>
<dbReference type="InterPro" id="IPR058067">
    <property type="entry name" value="CC_3452-like"/>
</dbReference>
<dbReference type="Proteomes" id="UP001597237">
    <property type="component" value="Unassembled WGS sequence"/>
</dbReference>
<protein>
    <recommendedName>
        <fullName evidence="4">UrcA family protein</fullName>
    </recommendedName>
</protein>
<keyword evidence="3" id="KW-1185">Reference proteome</keyword>